<protein>
    <submittedName>
        <fullName evidence="1">Ankyrin repeat protein</fullName>
    </submittedName>
</protein>
<gene>
    <name evidence="1" type="ORF">LCPAC401_04200</name>
</gene>
<dbReference type="SUPFAM" id="SSF48403">
    <property type="entry name" value="Ankyrin repeat"/>
    <property type="match status" value="1"/>
</dbReference>
<reference evidence="1" key="1">
    <citation type="journal article" date="2019" name="MBio">
        <title>Virus Genomes from Deep Sea Sediments Expand the Ocean Megavirome and Support Independent Origins of Viral Gigantism.</title>
        <authorList>
            <person name="Backstrom D."/>
            <person name="Yutin N."/>
            <person name="Jorgensen S.L."/>
            <person name="Dharamshi J."/>
            <person name="Homa F."/>
            <person name="Zaremba-Niedwiedzka K."/>
            <person name="Spang A."/>
            <person name="Wolf Y.I."/>
            <person name="Koonin E.V."/>
            <person name="Ettema T.J."/>
        </authorList>
    </citation>
    <scope>NUCLEOTIDE SEQUENCE</scope>
</reference>
<sequence length="183" mass="21396">MNVLRDYLDEDSITVILANGDKYDIKLLSKKITGWNGCAQWASRKGHLNVLKYIRSLELPIRWIMCINYASFYGNTECVDFVFSDILTGNIEEFDRMDCFYYAIEGGNLEIVKILEPKQGEDIKPWWGDYMAHAARFRHLELVKHFGKKYIDSGMNHGNVNQYMKEVKKGGDFHIIEYMKTIF</sequence>
<organism evidence="1">
    <name type="scientific">Pithovirus LCPAC401</name>
    <dbReference type="NCBI Taxonomy" id="2506595"/>
    <lineage>
        <taxon>Viruses</taxon>
        <taxon>Pithoviruses</taxon>
    </lineage>
</organism>
<name>A0A481ZBQ8_9VIRU</name>
<dbReference type="EMBL" id="MK500582">
    <property type="protein sequence ID" value="QBK92782.1"/>
    <property type="molecule type" value="Genomic_DNA"/>
</dbReference>
<dbReference type="Gene3D" id="1.25.40.20">
    <property type="entry name" value="Ankyrin repeat-containing domain"/>
    <property type="match status" value="1"/>
</dbReference>
<accession>A0A481ZBQ8</accession>
<proteinExistence type="predicted"/>
<dbReference type="InterPro" id="IPR036770">
    <property type="entry name" value="Ankyrin_rpt-contain_sf"/>
</dbReference>
<evidence type="ECO:0000313" key="1">
    <source>
        <dbReference type="EMBL" id="QBK92782.1"/>
    </source>
</evidence>